<protein>
    <submittedName>
        <fullName evidence="2">Conserved hypothethical protein</fullName>
    </submittedName>
</protein>
<evidence type="ECO:0000313" key="2">
    <source>
        <dbReference type="EMBL" id="CCA87967.1"/>
    </source>
</evidence>
<gene>
    <name evidence="2" type="ORF">RALSY_mp10499</name>
</gene>
<feature type="compositionally biased region" description="Polar residues" evidence="1">
    <location>
        <begin position="95"/>
        <end position="108"/>
    </location>
</feature>
<accession>G3A9K1</accession>
<organism evidence="2">
    <name type="scientific">Ralstonia syzygii R24</name>
    <dbReference type="NCBI Taxonomy" id="907261"/>
    <lineage>
        <taxon>Bacteria</taxon>
        <taxon>Pseudomonadati</taxon>
        <taxon>Pseudomonadota</taxon>
        <taxon>Betaproteobacteria</taxon>
        <taxon>Burkholderiales</taxon>
        <taxon>Burkholderiaceae</taxon>
        <taxon>Ralstonia</taxon>
        <taxon>Ralstonia solanacearum species complex</taxon>
    </lineage>
</organism>
<proteinExistence type="predicted"/>
<evidence type="ECO:0000256" key="1">
    <source>
        <dbReference type="SAM" id="MobiDB-lite"/>
    </source>
</evidence>
<reference evidence="2" key="2">
    <citation type="submission" date="2011-04" db="EMBL/GenBank/DDBJ databases">
        <authorList>
            <person name="Genoscope - CEA"/>
        </authorList>
    </citation>
    <scope>NUCLEOTIDE SEQUENCE</scope>
    <source>
        <strain evidence="2">R24</strain>
    </source>
</reference>
<dbReference type="EMBL" id="FR854090">
    <property type="protein sequence ID" value="CCA87967.1"/>
    <property type="molecule type" value="Genomic_DNA"/>
</dbReference>
<reference evidence="2" key="1">
    <citation type="journal article" date="2011" name="PLoS ONE">
        <title>Ralstonia syzygii, the Blood Disease Bacterium and some Asian R. solanacearum strains form a single genomic species despite divergent lifestyles.</title>
        <authorList>
            <person name="Remenant B."/>
            <person name="de Cambiaire J.C."/>
            <person name="Cellier G."/>
            <person name="Jacobs J.M."/>
            <person name="Mangenot S."/>
            <person name="Barbe V."/>
            <person name="Lajus A."/>
            <person name="Vallenet D."/>
            <person name="Medigue C."/>
            <person name="Fegan M."/>
            <person name="Allen C."/>
            <person name="Prior P."/>
        </authorList>
    </citation>
    <scope>NUCLEOTIDE SEQUENCE</scope>
    <source>
        <strain evidence="2">R24</strain>
    </source>
</reference>
<feature type="region of interest" description="Disordered" evidence="1">
    <location>
        <begin position="1"/>
        <end position="108"/>
    </location>
</feature>
<sequence>MPLKIAGLNVRPRLPSTEGRQARQTPAPGDSTPRQGRTRNAQFGGLPDLARPTATGEQGLHRRAQLPPQETQPQTKRARGGEPGHDGGGGNNPDFSQSGMEQLMRQQSQMMLTATRLQNEMTVCQTACKLIEQGPKGAKELIS</sequence>
<feature type="compositionally biased region" description="Polar residues" evidence="1">
    <location>
        <begin position="32"/>
        <end position="41"/>
    </location>
</feature>
<name>G3A9K1_9RALS</name>
<dbReference type="AlphaFoldDB" id="G3A9K1"/>